<keyword evidence="2" id="KW-0812">Transmembrane</keyword>
<dbReference type="RefSeq" id="WP_346089806.1">
    <property type="nucleotide sequence ID" value="NZ_BAABKS010000005.1"/>
</dbReference>
<name>A0ABW3VD51_9PSEU</name>
<evidence type="ECO:0000256" key="2">
    <source>
        <dbReference type="SAM" id="Phobius"/>
    </source>
</evidence>
<feature type="transmembrane region" description="Helical" evidence="2">
    <location>
        <begin position="189"/>
        <end position="209"/>
    </location>
</feature>
<accession>A0ABW3VD51</accession>
<feature type="transmembrane region" description="Helical" evidence="2">
    <location>
        <begin position="133"/>
        <end position="154"/>
    </location>
</feature>
<organism evidence="3 4">
    <name type="scientific">Pseudonocardia benzenivorans</name>
    <dbReference type="NCBI Taxonomy" id="228005"/>
    <lineage>
        <taxon>Bacteria</taxon>
        <taxon>Bacillati</taxon>
        <taxon>Actinomycetota</taxon>
        <taxon>Actinomycetes</taxon>
        <taxon>Pseudonocardiales</taxon>
        <taxon>Pseudonocardiaceae</taxon>
        <taxon>Pseudonocardia</taxon>
    </lineage>
</organism>
<feature type="transmembrane region" description="Helical" evidence="2">
    <location>
        <begin position="161"/>
        <end position="183"/>
    </location>
</feature>
<gene>
    <name evidence="3" type="ORF">ACFQ34_06835</name>
</gene>
<feature type="transmembrane region" description="Helical" evidence="2">
    <location>
        <begin position="92"/>
        <end position="113"/>
    </location>
</feature>
<evidence type="ECO:0000313" key="4">
    <source>
        <dbReference type="Proteomes" id="UP001597182"/>
    </source>
</evidence>
<sequence length="219" mass="22833">MTGPASSADAASAAPGGRGVPSVADVAVLAGVHGPKVPSTAVRQRVAGDGRPVVDGLRPREALPDDPGDGREVDMRYVAQASRQETVRVTRWSLVVVEALVALAAVYGGVGLMADNMIGMPHDWLSATPFTSWVVPGMLLVLVVAVPMTVAAVLEARRSTWAPVVSIAASGALVAWIGVQLLVVQRYNVLQPVMLGIGLAVILLAVVLHRHEPPTALRR</sequence>
<dbReference type="EMBL" id="JBHTMB010000048">
    <property type="protein sequence ID" value="MFD1232997.1"/>
    <property type="molecule type" value="Genomic_DNA"/>
</dbReference>
<evidence type="ECO:0008006" key="5">
    <source>
        <dbReference type="Google" id="ProtNLM"/>
    </source>
</evidence>
<keyword evidence="2" id="KW-1133">Transmembrane helix</keyword>
<keyword evidence="4" id="KW-1185">Reference proteome</keyword>
<evidence type="ECO:0000256" key="1">
    <source>
        <dbReference type="SAM" id="MobiDB-lite"/>
    </source>
</evidence>
<evidence type="ECO:0000313" key="3">
    <source>
        <dbReference type="EMBL" id="MFD1232997.1"/>
    </source>
</evidence>
<comment type="caution">
    <text evidence="3">The sequence shown here is derived from an EMBL/GenBank/DDBJ whole genome shotgun (WGS) entry which is preliminary data.</text>
</comment>
<feature type="region of interest" description="Disordered" evidence="1">
    <location>
        <begin position="48"/>
        <end position="71"/>
    </location>
</feature>
<keyword evidence="2" id="KW-0472">Membrane</keyword>
<protein>
    <recommendedName>
        <fullName evidence="5">Integral membrane protein</fullName>
    </recommendedName>
</protein>
<feature type="compositionally biased region" description="Basic and acidic residues" evidence="1">
    <location>
        <begin position="57"/>
        <end position="71"/>
    </location>
</feature>
<reference evidence="4" key="1">
    <citation type="journal article" date="2019" name="Int. J. Syst. Evol. Microbiol.">
        <title>The Global Catalogue of Microorganisms (GCM) 10K type strain sequencing project: providing services to taxonomists for standard genome sequencing and annotation.</title>
        <authorList>
            <consortium name="The Broad Institute Genomics Platform"/>
            <consortium name="The Broad Institute Genome Sequencing Center for Infectious Disease"/>
            <person name="Wu L."/>
            <person name="Ma J."/>
        </authorList>
    </citation>
    <scope>NUCLEOTIDE SEQUENCE [LARGE SCALE GENOMIC DNA]</scope>
    <source>
        <strain evidence="4">CCUG 49018</strain>
    </source>
</reference>
<proteinExistence type="predicted"/>
<dbReference type="Proteomes" id="UP001597182">
    <property type="component" value="Unassembled WGS sequence"/>
</dbReference>